<proteinExistence type="predicted"/>
<accession>A0ABU1FDD4</accession>
<dbReference type="RefSeq" id="WP_310458646.1">
    <property type="nucleotide sequence ID" value="NZ_JAVKPH010000027.1"/>
</dbReference>
<evidence type="ECO:0000313" key="1">
    <source>
        <dbReference type="EMBL" id="MDR5654489.1"/>
    </source>
</evidence>
<dbReference type="GO" id="GO:0004519">
    <property type="term" value="F:endonuclease activity"/>
    <property type="evidence" value="ECO:0007669"/>
    <property type="project" value="UniProtKB-KW"/>
</dbReference>
<keyword evidence="2" id="KW-1185">Reference proteome</keyword>
<dbReference type="InterPro" id="IPR011335">
    <property type="entry name" value="Restrct_endonuc-II-like"/>
</dbReference>
<keyword evidence="1" id="KW-0255">Endonuclease</keyword>
<keyword evidence="1" id="KW-0378">Hydrolase</keyword>
<dbReference type="SUPFAM" id="SSF52980">
    <property type="entry name" value="Restriction endonuclease-like"/>
    <property type="match status" value="1"/>
</dbReference>
<gene>
    <name evidence="1" type="ORF">RGD00_17900</name>
</gene>
<dbReference type="Pfam" id="PF09195">
    <property type="entry name" value="Endonuc-BglII"/>
    <property type="match status" value="1"/>
</dbReference>
<dbReference type="Proteomes" id="UP001247754">
    <property type="component" value="Unassembled WGS sequence"/>
</dbReference>
<evidence type="ECO:0000313" key="2">
    <source>
        <dbReference type="Proteomes" id="UP001247754"/>
    </source>
</evidence>
<comment type="caution">
    <text evidence="1">The sequence shown here is derived from an EMBL/GenBank/DDBJ whole genome shotgun (WGS) entry which is preliminary data.</text>
</comment>
<protein>
    <submittedName>
        <fullName evidence="1">BglII/BstYI family type II restriction endonuclease</fullName>
    </submittedName>
</protein>
<keyword evidence="1" id="KW-0540">Nuclease</keyword>
<name>A0ABU1FDD4_9RHOB</name>
<dbReference type="EMBL" id="JAVKPH010000027">
    <property type="protein sequence ID" value="MDR5654489.1"/>
    <property type="molecule type" value="Genomic_DNA"/>
</dbReference>
<sequence length="244" mass="27162">MFQRLIAAGFDVAIRNHAGAILTVDFPEVAAELEEALLDVRIPVEELVGSGGGEAQSTQRLRRRLYTAGWPKHNFDFRLIVDGVETVANSHEIDHVRRADGGTIALEIEWNNKDPFFDRDLENFQRLHAQSAISVGVLITRGASLQASMLGLVQRCIVKHGFVGEEEMVEAFKMKDRTRRQRDAVQKQVDAQVPFAEAFAKHFVADKFGAATTHWSKLEDRIRRGVGNPCPLLLIGLPVGVIVE</sequence>
<reference evidence="1 2" key="1">
    <citation type="submission" date="2023-09" db="EMBL/GenBank/DDBJ databases">
        <title>Xinfangfangia sedmenti sp. nov., isolated the sedment.</title>
        <authorList>
            <person name="Xu L."/>
        </authorList>
    </citation>
    <scope>NUCLEOTIDE SEQUENCE [LARGE SCALE GENOMIC DNA]</scope>
    <source>
        <strain evidence="1 2">LG-4</strain>
    </source>
</reference>
<dbReference type="InterPro" id="IPR015278">
    <property type="entry name" value="BglII-like"/>
</dbReference>
<organism evidence="1 2">
    <name type="scientific">Ruixingdingia sedimenti</name>
    <dbReference type="NCBI Taxonomy" id="3073604"/>
    <lineage>
        <taxon>Bacteria</taxon>
        <taxon>Pseudomonadati</taxon>
        <taxon>Pseudomonadota</taxon>
        <taxon>Alphaproteobacteria</taxon>
        <taxon>Rhodobacterales</taxon>
        <taxon>Paracoccaceae</taxon>
        <taxon>Ruixingdingia</taxon>
    </lineage>
</organism>